<dbReference type="OrthoDB" id="48943at2759"/>
<dbReference type="GO" id="GO:0015203">
    <property type="term" value="F:polyamine transmembrane transporter activity"/>
    <property type="evidence" value="ECO:0007669"/>
    <property type="project" value="TreeGrafter"/>
</dbReference>
<dbReference type="Proteomes" id="UP000494206">
    <property type="component" value="Unassembled WGS sequence"/>
</dbReference>
<evidence type="ECO:0000256" key="8">
    <source>
        <dbReference type="ARBA" id="ARBA00049360"/>
    </source>
</evidence>
<keyword evidence="7 9" id="KW-1278">Translocase</keyword>
<dbReference type="PANTHER" id="PTHR45630">
    <property type="entry name" value="CATION-TRANSPORTING ATPASE-RELATED"/>
    <property type="match status" value="1"/>
</dbReference>
<dbReference type="AlphaFoldDB" id="A0A8S1FA82"/>
<evidence type="ECO:0000256" key="2">
    <source>
        <dbReference type="ARBA" id="ARBA00022553"/>
    </source>
</evidence>
<dbReference type="Pfam" id="PF00690">
    <property type="entry name" value="Cation_ATPase_N"/>
    <property type="match status" value="1"/>
</dbReference>
<keyword evidence="9" id="KW-0812">Transmembrane</keyword>
<feature type="transmembrane region" description="Helical" evidence="9">
    <location>
        <begin position="186"/>
        <end position="210"/>
    </location>
</feature>
<comment type="caution">
    <text evidence="9">Lacks conserved residue(s) required for the propagation of feature annotation.</text>
</comment>
<dbReference type="InterPro" id="IPR059000">
    <property type="entry name" value="ATPase_P-type_domA"/>
</dbReference>
<keyword evidence="9" id="KW-0472">Membrane</keyword>
<evidence type="ECO:0000259" key="11">
    <source>
        <dbReference type="Pfam" id="PF00690"/>
    </source>
</evidence>
<dbReference type="SUPFAM" id="SSF81665">
    <property type="entry name" value="Calcium ATPase, transmembrane domain M"/>
    <property type="match status" value="1"/>
</dbReference>
<keyword evidence="14" id="KW-1185">Reference proteome</keyword>
<accession>A0A8S1FA82</accession>
<dbReference type="SUPFAM" id="SSF81653">
    <property type="entry name" value="Calcium ATPase, transduction domain A"/>
    <property type="match status" value="1"/>
</dbReference>
<dbReference type="GO" id="GO:0140358">
    <property type="term" value="F:P-type transmembrane transporter activity"/>
    <property type="evidence" value="ECO:0007669"/>
    <property type="project" value="InterPro"/>
</dbReference>
<dbReference type="InterPro" id="IPR047819">
    <property type="entry name" value="P5A-ATPase_N"/>
</dbReference>
<evidence type="ECO:0000256" key="4">
    <source>
        <dbReference type="ARBA" id="ARBA00022741"/>
    </source>
</evidence>
<dbReference type="GO" id="GO:0005524">
    <property type="term" value="F:ATP binding"/>
    <property type="evidence" value="ECO:0007669"/>
    <property type="project" value="UniProtKB-UniRule"/>
</dbReference>
<feature type="transmembrane region" description="Helical" evidence="9">
    <location>
        <begin position="34"/>
        <end position="53"/>
    </location>
</feature>
<dbReference type="GO" id="GO:0016020">
    <property type="term" value="C:membrane"/>
    <property type="evidence" value="ECO:0007669"/>
    <property type="project" value="UniProtKB-SubCell"/>
</dbReference>
<reference evidence="13 14" key="1">
    <citation type="submission" date="2020-04" db="EMBL/GenBank/DDBJ databases">
        <authorList>
            <person name="Laetsch R D."/>
            <person name="Stevens L."/>
            <person name="Kumar S."/>
            <person name="Blaxter L. M."/>
        </authorList>
    </citation>
    <scope>NUCLEOTIDE SEQUENCE [LARGE SCALE GENOMIC DNA]</scope>
</reference>
<feature type="domain" description="Cation-transporting P-type ATPase N-terminal" evidence="11">
    <location>
        <begin position="159"/>
        <end position="209"/>
    </location>
</feature>
<keyword evidence="9" id="KW-1133">Transmembrane helix</keyword>
<feature type="domain" description="P5B-type ATPase N-terminal" evidence="12">
    <location>
        <begin position="19"/>
        <end position="126"/>
    </location>
</feature>
<evidence type="ECO:0000313" key="14">
    <source>
        <dbReference type="Proteomes" id="UP000494206"/>
    </source>
</evidence>
<evidence type="ECO:0000256" key="3">
    <source>
        <dbReference type="ARBA" id="ARBA00022723"/>
    </source>
</evidence>
<dbReference type="Pfam" id="PF00122">
    <property type="entry name" value="E1-E2_ATPase"/>
    <property type="match status" value="1"/>
</dbReference>
<comment type="caution">
    <text evidence="13">The sequence shown here is derived from an EMBL/GenBank/DDBJ whole genome shotgun (WGS) entry which is preliminary data.</text>
</comment>
<dbReference type="GO" id="GO:0006874">
    <property type="term" value="P:intracellular calcium ion homeostasis"/>
    <property type="evidence" value="ECO:0007669"/>
    <property type="project" value="TreeGrafter"/>
</dbReference>
<evidence type="ECO:0000256" key="7">
    <source>
        <dbReference type="ARBA" id="ARBA00022967"/>
    </source>
</evidence>
<feature type="transmembrane region" description="Helical" evidence="9">
    <location>
        <begin position="216"/>
        <end position="236"/>
    </location>
</feature>
<dbReference type="InterPro" id="IPR006544">
    <property type="entry name" value="P-type_TPase_V"/>
</dbReference>
<keyword evidence="5 9" id="KW-0067">ATP-binding</keyword>
<evidence type="ECO:0000256" key="5">
    <source>
        <dbReference type="ARBA" id="ARBA00022840"/>
    </source>
</evidence>
<dbReference type="Gene3D" id="2.70.150.10">
    <property type="entry name" value="Calcium-transporting ATPase, cytoplasmic transduction domain A"/>
    <property type="match status" value="1"/>
</dbReference>
<comment type="similarity">
    <text evidence="9">Belongs to the cation transport ATPase (P-type) (TC 3.A.3) family. Type V subfamily.</text>
</comment>
<proteinExistence type="inferred from homology"/>
<comment type="catalytic activity">
    <reaction evidence="8 9">
        <text>ATP + H2O = ADP + phosphate + H(+)</text>
        <dbReference type="Rhea" id="RHEA:13065"/>
        <dbReference type="ChEBI" id="CHEBI:15377"/>
        <dbReference type="ChEBI" id="CHEBI:15378"/>
        <dbReference type="ChEBI" id="CHEBI:30616"/>
        <dbReference type="ChEBI" id="CHEBI:43474"/>
        <dbReference type="ChEBI" id="CHEBI:456216"/>
    </reaction>
</comment>
<keyword evidence="2" id="KW-0597">Phosphoprotein</keyword>
<evidence type="ECO:0000259" key="10">
    <source>
        <dbReference type="Pfam" id="PF00122"/>
    </source>
</evidence>
<evidence type="ECO:0000259" key="12">
    <source>
        <dbReference type="Pfam" id="PF12409"/>
    </source>
</evidence>
<dbReference type="EMBL" id="CADEPM010000008">
    <property type="protein sequence ID" value="CAB3409505.1"/>
    <property type="molecule type" value="Genomic_DNA"/>
</dbReference>
<comment type="subcellular location">
    <subcellularLocation>
        <location evidence="1 9">Membrane</location>
        <topology evidence="1 9">Multi-pass membrane protein</topology>
    </subcellularLocation>
</comment>
<sequence length="352" mass="40623">MVEAGGARRHRLTLESGEHTLNFYAYRRGLFRTILFYIFSILTLGIFRLILHWRERWNVKFRMVPCLFSHAEYVHVIDCHNVSELLEVHKKVGTPENPVFIPNTNGEMSQIKELKWFLYRKLVYVWIENEETDEAGWMASSDIADSIPCASFIEASEANQGLGLKEIAHRLEFFGRNEIVVTVRPILYLLIMEVITPFYVFQIFSVTVWYNDEYAYYASLIVFLSISSICIDVAQLRKQETRLRNMVHNTEEVEVIREGKEMVIGSEQLVPGDILLIPPHGCLMQCDCVLMNGTAIVNESVLTGESVPITKVALTDETHDMVFNLEKHSKNVLYCGTQVLQTRFYRGKKVKV</sequence>
<dbReference type="PANTHER" id="PTHR45630:SF8">
    <property type="entry name" value="CATION-TRANSPORTING ATPASE"/>
    <property type="match status" value="1"/>
</dbReference>
<dbReference type="GO" id="GO:0019829">
    <property type="term" value="F:ATPase-coupled monoatomic cation transmembrane transporter activity"/>
    <property type="evidence" value="ECO:0007669"/>
    <property type="project" value="UniProtKB-UniRule"/>
</dbReference>
<gene>
    <name evidence="13" type="ORF">CBOVIS_LOCUS11151</name>
</gene>
<dbReference type="InterPro" id="IPR008250">
    <property type="entry name" value="ATPase_P-typ_transduc_dom_A_sf"/>
</dbReference>
<protein>
    <recommendedName>
        <fullName evidence="9">Cation-transporting ATPase</fullName>
        <ecNumber evidence="9">7.2.2.-</ecNumber>
    </recommendedName>
</protein>
<evidence type="ECO:0000313" key="13">
    <source>
        <dbReference type="EMBL" id="CAB3409505.1"/>
    </source>
</evidence>
<name>A0A8S1FA82_9PELO</name>
<keyword evidence="6 9" id="KW-0460">Magnesium</keyword>
<keyword evidence="4 9" id="KW-0547">Nucleotide-binding</keyword>
<dbReference type="GO" id="GO:0046872">
    <property type="term" value="F:metal ion binding"/>
    <property type="evidence" value="ECO:0007669"/>
    <property type="project" value="UniProtKB-UniRule"/>
</dbReference>
<evidence type="ECO:0000256" key="1">
    <source>
        <dbReference type="ARBA" id="ARBA00004141"/>
    </source>
</evidence>
<keyword evidence="3 9" id="KW-0479">Metal-binding</keyword>
<feature type="domain" description="P-type ATPase A" evidence="10">
    <location>
        <begin position="250"/>
        <end position="343"/>
    </location>
</feature>
<dbReference type="Pfam" id="PF12409">
    <property type="entry name" value="P5-ATPase"/>
    <property type="match status" value="1"/>
</dbReference>
<dbReference type="InterPro" id="IPR004014">
    <property type="entry name" value="ATPase_P-typ_cation-transptr_N"/>
</dbReference>
<organism evidence="13 14">
    <name type="scientific">Caenorhabditis bovis</name>
    <dbReference type="NCBI Taxonomy" id="2654633"/>
    <lineage>
        <taxon>Eukaryota</taxon>
        <taxon>Metazoa</taxon>
        <taxon>Ecdysozoa</taxon>
        <taxon>Nematoda</taxon>
        <taxon>Chromadorea</taxon>
        <taxon>Rhabditida</taxon>
        <taxon>Rhabditina</taxon>
        <taxon>Rhabditomorpha</taxon>
        <taxon>Rhabditoidea</taxon>
        <taxon>Rhabditidae</taxon>
        <taxon>Peloderinae</taxon>
        <taxon>Caenorhabditis</taxon>
    </lineage>
</organism>
<evidence type="ECO:0000256" key="6">
    <source>
        <dbReference type="ARBA" id="ARBA00022842"/>
    </source>
</evidence>
<evidence type="ECO:0000256" key="9">
    <source>
        <dbReference type="RuleBase" id="RU362082"/>
    </source>
</evidence>
<dbReference type="InterPro" id="IPR023298">
    <property type="entry name" value="ATPase_P-typ_TM_dom_sf"/>
</dbReference>
<dbReference type="EC" id="7.2.2.-" evidence="9"/>